<dbReference type="InterPro" id="IPR036513">
    <property type="entry name" value="STAS_dom_sf"/>
</dbReference>
<evidence type="ECO:0000313" key="5">
    <source>
        <dbReference type="Proteomes" id="UP001550378"/>
    </source>
</evidence>
<evidence type="ECO:0000256" key="1">
    <source>
        <dbReference type="ARBA" id="ARBA00009013"/>
    </source>
</evidence>
<dbReference type="Proteomes" id="UP001550378">
    <property type="component" value="Unassembled WGS sequence"/>
</dbReference>
<name>A0ABV2W9Z3_9ACTN</name>
<feature type="domain" description="STAS" evidence="3">
    <location>
        <begin position="16"/>
        <end position="117"/>
    </location>
</feature>
<dbReference type="Pfam" id="PF13466">
    <property type="entry name" value="STAS_2"/>
    <property type="match status" value="1"/>
</dbReference>
<comment type="caution">
    <text evidence="4">The sequence shown here is derived from an EMBL/GenBank/DDBJ whole genome shotgun (WGS) entry which is preliminary data.</text>
</comment>
<evidence type="ECO:0000313" key="4">
    <source>
        <dbReference type="EMBL" id="MEU0709110.1"/>
    </source>
</evidence>
<dbReference type="Gene3D" id="3.30.750.24">
    <property type="entry name" value="STAS domain"/>
    <property type="match status" value="1"/>
</dbReference>
<dbReference type="PANTHER" id="PTHR33495">
    <property type="entry name" value="ANTI-SIGMA FACTOR ANTAGONIST TM_1081-RELATED-RELATED"/>
    <property type="match status" value="1"/>
</dbReference>
<proteinExistence type="inferred from homology"/>
<dbReference type="PROSITE" id="PS50801">
    <property type="entry name" value="STAS"/>
    <property type="match status" value="1"/>
</dbReference>
<accession>A0ABV2W9Z3</accession>
<protein>
    <recommendedName>
        <fullName evidence="2">Anti-sigma factor antagonist</fullName>
    </recommendedName>
</protein>
<organism evidence="4 5">
    <name type="scientific">Streptomyces lavendulocolor</name>
    <dbReference type="NCBI Taxonomy" id="67316"/>
    <lineage>
        <taxon>Bacteria</taxon>
        <taxon>Bacillati</taxon>
        <taxon>Actinomycetota</taxon>
        <taxon>Actinomycetes</taxon>
        <taxon>Kitasatosporales</taxon>
        <taxon>Streptomycetaceae</taxon>
        <taxon>Streptomyces</taxon>
    </lineage>
</organism>
<gene>
    <name evidence="4" type="ORF">ABZ508_17275</name>
</gene>
<keyword evidence="5" id="KW-1185">Reference proteome</keyword>
<dbReference type="SUPFAM" id="SSF52091">
    <property type="entry name" value="SpoIIaa-like"/>
    <property type="match status" value="1"/>
</dbReference>
<dbReference type="CDD" id="cd07043">
    <property type="entry name" value="STAS_anti-anti-sigma_factors"/>
    <property type="match status" value="1"/>
</dbReference>
<dbReference type="InterPro" id="IPR002645">
    <property type="entry name" value="STAS_dom"/>
</dbReference>
<sequence length="117" mass="12323">MPHLTTSTGTTPTGPVVTVAGDLDHRSAARLRDALRDIPLRPGITLLLDLHGLTFCDSSGISVLIAAHRRTETTQARMALQRVPDTVARVLTVVGLDQVFEIRPGTGTGNTGTQASA</sequence>
<comment type="similarity">
    <text evidence="1 2">Belongs to the anti-sigma-factor antagonist family.</text>
</comment>
<evidence type="ECO:0000259" key="3">
    <source>
        <dbReference type="PROSITE" id="PS50801"/>
    </source>
</evidence>
<dbReference type="InterPro" id="IPR003658">
    <property type="entry name" value="Anti-sigma_ant"/>
</dbReference>
<dbReference type="RefSeq" id="WP_359658416.1">
    <property type="nucleotide sequence ID" value="NZ_JBEXZP010000328.1"/>
</dbReference>
<dbReference type="NCBIfam" id="TIGR00377">
    <property type="entry name" value="ant_ant_sig"/>
    <property type="match status" value="1"/>
</dbReference>
<dbReference type="PANTHER" id="PTHR33495:SF2">
    <property type="entry name" value="ANTI-SIGMA FACTOR ANTAGONIST TM_1081-RELATED"/>
    <property type="match status" value="1"/>
</dbReference>
<dbReference type="EMBL" id="JBEXZR010000014">
    <property type="protein sequence ID" value="MEU0709110.1"/>
    <property type="molecule type" value="Genomic_DNA"/>
</dbReference>
<reference evidence="4 5" key="1">
    <citation type="submission" date="2024-06" db="EMBL/GenBank/DDBJ databases">
        <title>The Natural Products Discovery Center: Release of the First 8490 Sequenced Strains for Exploring Actinobacteria Biosynthetic Diversity.</title>
        <authorList>
            <person name="Kalkreuter E."/>
            <person name="Kautsar S.A."/>
            <person name="Yang D."/>
            <person name="Bader C.D."/>
            <person name="Teijaro C.N."/>
            <person name="Fluegel L."/>
            <person name="Davis C.M."/>
            <person name="Simpson J.R."/>
            <person name="Lauterbach L."/>
            <person name="Steele A.D."/>
            <person name="Gui C."/>
            <person name="Meng S."/>
            <person name="Li G."/>
            <person name="Viehrig K."/>
            <person name="Ye F."/>
            <person name="Su P."/>
            <person name="Kiefer A.F."/>
            <person name="Nichols A."/>
            <person name="Cepeda A.J."/>
            <person name="Yan W."/>
            <person name="Fan B."/>
            <person name="Jiang Y."/>
            <person name="Adhikari A."/>
            <person name="Zheng C.-J."/>
            <person name="Schuster L."/>
            <person name="Cowan T.M."/>
            <person name="Smanski M.J."/>
            <person name="Chevrette M.G."/>
            <person name="De Carvalho L.P.S."/>
            <person name="Shen B."/>
        </authorList>
    </citation>
    <scope>NUCLEOTIDE SEQUENCE [LARGE SCALE GENOMIC DNA]</scope>
    <source>
        <strain evidence="4 5">NPDC006337</strain>
    </source>
</reference>
<evidence type="ECO:0000256" key="2">
    <source>
        <dbReference type="RuleBase" id="RU003749"/>
    </source>
</evidence>
<dbReference type="InterPro" id="IPR058548">
    <property type="entry name" value="MlaB-like_STAS"/>
</dbReference>